<keyword evidence="1" id="KW-0378">Hydrolase</keyword>
<dbReference type="PRINTS" id="PR00934">
    <property type="entry name" value="XHISDIPTASE"/>
</dbReference>
<sequence>MRIIEIFKQITAIPRCSGTYKPFIEYMQNIAKRYNYLCHVDGANNILLYKNNSNTNICLQSHYDIVCLKNGKIPKIIESNGFLKAKDSTLGADNGIGCAYMLYLIENSINCEYLFTSDEEIGLVGANNIEFNIQSSYMLNLDSEVESEICIGCAGGVDIFATNNKSSIMPNSYNKTLFKIQVDKLDGGHSGIDIDKNIPNALKLIAQSIKECDGELISLEGGDRINSIPKSAKAIILSEKTPLQTTKNMTIQKIDKKVEHYKKLDGNIINFLYTFSNGTRGYDSKLDVVTDSINLAIAKNINDGVHIQLSARSMDDSQLEIIKNETTSLLQCFGFEVSYKGKYPAWQSSNSPFTQQVLQIYKKYNKNARLRAIHAGLECAIFQKKFPHMQICSIGPNIYFPHSIREKCEVTSVNNVYEVIKDIVVVTNRL</sequence>
<evidence type="ECO:0000313" key="1">
    <source>
        <dbReference type="EMBL" id="VAY86803.1"/>
    </source>
</evidence>
<organism evidence="1">
    <name type="scientific">hydrothermal vent metagenome</name>
    <dbReference type="NCBI Taxonomy" id="652676"/>
    <lineage>
        <taxon>unclassified sequences</taxon>
        <taxon>metagenomes</taxon>
        <taxon>ecological metagenomes</taxon>
    </lineage>
</organism>
<keyword evidence="1" id="KW-0645">Protease</keyword>
<dbReference type="PANTHER" id="PTHR43501">
    <property type="entry name" value="CYTOSOL NON-SPECIFIC DIPEPTIDASE"/>
    <property type="match status" value="1"/>
</dbReference>
<proteinExistence type="predicted"/>
<dbReference type="EMBL" id="UOYO01000017">
    <property type="protein sequence ID" value="VAY86803.1"/>
    <property type="molecule type" value="Genomic_DNA"/>
</dbReference>
<gene>
    <name evidence="1" type="ORF">MNB_ARC-1_1044</name>
</gene>
<dbReference type="FunFam" id="3.40.630.10:FF:000018">
    <property type="entry name" value="Aminoacyl-histidine dipeptidase PepD"/>
    <property type="match status" value="1"/>
</dbReference>
<dbReference type="EC" id="3.4.13.3" evidence="1"/>
<accession>A0A3B1DS25</accession>
<dbReference type="SUPFAM" id="SSF53187">
    <property type="entry name" value="Zn-dependent exopeptidases"/>
    <property type="match status" value="1"/>
</dbReference>
<name>A0A3B1DS25_9ZZZZ</name>
<dbReference type="Gene3D" id="3.40.630.10">
    <property type="entry name" value="Zn peptidases"/>
    <property type="match status" value="2"/>
</dbReference>
<protein>
    <submittedName>
        <fullName evidence="1">Aminoacyl-histidine dipeptidase (Peptidase D)</fullName>
        <ecNumber evidence="1">3.4.13.3</ecNumber>
    </submittedName>
</protein>
<dbReference type="InterPro" id="IPR001160">
    <property type="entry name" value="Peptidase_M20C"/>
</dbReference>
<dbReference type="AlphaFoldDB" id="A0A3B1DS25"/>
<dbReference type="InterPro" id="IPR002933">
    <property type="entry name" value="Peptidase_M20"/>
</dbReference>
<dbReference type="GO" id="GO:0070573">
    <property type="term" value="F:metallodipeptidase activity"/>
    <property type="evidence" value="ECO:0007669"/>
    <property type="project" value="TreeGrafter"/>
</dbReference>
<dbReference type="GO" id="GO:0005829">
    <property type="term" value="C:cytosol"/>
    <property type="evidence" value="ECO:0007669"/>
    <property type="project" value="TreeGrafter"/>
</dbReference>
<dbReference type="Pfam" id="PF01546">
    <property type="entry name" value="Peptidase_M20"/>
    <property type="match status" value="1"/>
</dbReference>
<keyword evidence="1" id="KW-0224">Dipeptidase</keyword>
<reference evidence="1" key="1">
    <citation type="submission" date="2018-10" db="EMBL/GenBank/DDBJ databases">
        <authorList>
            <person name="Aoki K."/>
        </authorList>
    </citation>
    <scope>NUCLEOTIDE SEQUENCE</scope>
</reference>
<dbReference type="PANTHER" id="PTHR43501:SF1">
    <property type="entry name" value="CYTOSOL NON-SPECIFIC DIPEPTIDASE"/>
    <property type="match status" value="1"/>
</dbReference>
<dbReference type="GO" id="GO:0006508">
    <property type="term" value="P:proteolysis"/>
    <property type="evidence" value="ECO:0007669"/>
    <property type="project" value="InterPro"/>
</dbReference>